<dbReference type="Gene3D" id="2.130.10.130">
    <property type="entry name" value="Integrin alpha, N-terminal"/>
    <property type="match status" value="1"/>
</dbReference>
<dbReference type="PANTHER" id="PTHR44103:SF1">
    <property type="entry name" value="PROPROTEIN CONVERTASE P"/>
    <property type="match status" value="1"/>
</dbReference>
<dbReference type="InterPro" id="IPR013517">
    <property type="entry name" value="FG-GAP"/>
</dbReference>
<comment type="subcellular location">
    <subcellularLocation>
        <location evidence="1">Secreted</location>
    </subcellularLocation>
</comment>
<dbReference type="GO" id="GO:0005576">
    <property type="term" value="C:extracellular region"/>
    <property type="evidence" value="ECO:0007669"/>
    <property type="project" value="UniProtKB-SubCell"/>
</dbReference>
<evidence type="ECO:0000256" key="5">
    <source>
        <dbReference type="SAM" id="MobiDB-lite"/>
    </source>
</evidence>
<evidence type="ECO:0008006" key="10">
    <source>
        <dbReference type="Google" id="ProtNLM"/>
    </source>
</evidence>
<dbReference type="Pfam" id="PF12256">
    <property type="entry name" value="TcdB_toxin_midN"/>
    <property type="match status" value="1"/>
</dbReference>
<dbReference type="Proteomes" id="UP000024837">
    <property type="component" value="Unassembled WGS sequence"/>
</dbReference>
<reference evidence="8 9" key="1">
    <citation type="submission" date="2013-05" db="EMBL/GenBank/DDBJ databases">
        <title>Drechslerella stenobrocha genome reveals carnivorous origination and mechanical trapping mechanism of predatory fungi.</title>
        <authorList>
            <person name="Liu X."/>
            <person name="Zhang W."/>
            <person name="Liu K."/>
        </authorList>
    </citation>
    <scope>NUCLEOTIDE SEQUENCE [LARGE SCALE GENOMIC DNA]</scope>
    <source>
        <strain evidence="8 9">248</strain>
    </source>
</reference>
<evidence type="ECO:0000313" key="9">
    <source>
        <dbReference type="Proteomes" id="UP000024837"/>
    </source>
</evidence>
<feature type="domain" description="Insecticide toxin TcdB middle/C-terminal" evidence="6">
    <location>
        <begin position="900"/>
        <end position="1020"/>
    </location>
</feature>
<keyword evidence="2" id="KW-0964">Secreted</keyword>
<keyword evidence="4" id="KW-0843">Virulence</keyword>
<evidence type="ECO:0000259" key="6">
    <source>
        <dbReference type="Pfam" id="PF12255"/>
    </source>
</evidence>
<dbReference type="HOGENOM" id="CLU_000672_0_0_1"/>
<feature type="region of interest" description="Disordered" evidence="5">
    <location>
        <begin position="1"/>
        <end position="68"/>
    </location>
</feature>
<dbReference type="EMBL" id="KI966443">
    <property type="protein sequence ID" value="EWC44293.1"/>
    <property type="molecule type" value="Genomic_DNA"/>
</dbReference>
<dbReference type="PRINTS" id="PR01341">
    <property type="entry name" value="SALSPVBPROT"/>
</dbReference>
<evidence type="ECO:0000256" key="2">
    <source>
        <dbReference type="ARBA" id="ARBA00022525"/>
    </source>
</evidence>
<feature type="domain" description="Insecticide toxin TcdB middle/N-terminal" evidence="7">
    <location>
        <begin position="717"/>
        <end position="866"/>
    </location>
</feature>
<name>W7HWI8_9PEZI</name>
<evidence type="ECO:0000256" key="1">
    <source>
        <dbReference type="ARBA" id="ARBA00004613"/>
    </source>
</evidence>
<dbReference type="SUPFAM" id="SSF69318">
    <property type="entry name" value="Integrin alpha N-terminal domain"/>
    <property type="match status" value="1"/>
</dbReference>
<dbReference type="InterPro" id="IPR028994">
    <property type="entry name" value="Integrin_alpha_N"/>
</dbReference>
<dbReference type="InterPro" id="IPR003284">
    <property type="entry name" value="Sal_SpvB"/>
</dbReference>
<accession>W7HWI8</accession>
<proteinExistence type="predicted"/>
<dbReference type="PANTHER" id="PTHR44103">
    <property type="entry name" value="PROPROTEIN CONVERTASE P"/>
    <property type="match status" value="1"/>
</dbReference>
<gene>
    <name evidence="8" type="ORF">DRE_01119</name>
</gene>
<sequence length="1507" mass="168134">MSNRALKNGNRGVRGAASTQPQDPQTPGQGSKEPQNGPNQTKSGANIAPAPGISNNRGGGSHASISPKFDLNPVTGTMSLSLPIHTSSTRANFGPSLALNYDSGSGNGAFGIGWHLSPLSVSRKVSKGIPEYNERDVFTLSGHDDLVPWIDGDKKPREMTVDGYLVNRFRPRVEGTFIRIEYWQDISNPNETFWKTISEANVATFYGESDESRIFDGPKGGPKRIFSWLECRSYDSFGNAVEIKYKPENSDGIEGSMLSEFSRHEVVRTRSRYIKAVKYGNRTPSRDLVTWKPKPKIADADWMFEVVFDYGEHDEDNPTPKEDHKWTARRFPFSFCNSGFEVRTYRLCKRVLMFHHLPEEIGQDNCLVASTCFKYDEREGMELLTEFVSKGHIFSKERNGYITQTLPPLTLRYTKAKDATDLSLEATDGSLLHHYNYNPADVKLVDLFGDGAPGILHAPVEGAWTYQRNQMLLPYDEHSFGPPKVLTLRPSGSHGQEVHFEDINHDGNMDVVLTDTDGRLTGYHEYTSSSGWANFSKFERVPNFSLSSDETKIVDIDGDGLADVVNRTDTGDILWYKNLGKSGFAAGSKLPFSDAQSHIHQSGEDVLVTFADMSGDGLSDLVEIRNGMVSYWPNLGNGHFCTRVQMDNSPFFARRDAFNTKRVHLADVNGSGTTDLLYLPEEGGVNIYYNIAGNSWGSCVEVACFPSIDSLSSIFTLDLLGNGTSCLCFLGITNSFAETRTLSYIDLVGGQKPYLLESYSTGLGSTSSISYKPSTSFSLADELSGNPWRTKLPFPVHCVSRITVKDELAQTSVTTRFAYHDGFYDGFEREFRGFGIVESWDEAEFSADSSGHFQRPPVRTKSWFHVGSSDFEVEGYGTLVMPENLLPDMAKKSEGAIHEIHRTLKGSLARKELYSDDGSKLAGIPYNVIAHSYEVRELQPGFEDANAVFQIIPRETVSHHYERDTAAPRINHAMVLEVDDYGNQLKSLTLQHGIPNSTLPELRDMQMQEATWASYREQQFTRPFDEVDYFLHPQQAVTKGYSITGLSAGLLENLEFNTTKIMEFLDTIQTVSATTVPKHSDTPQKALIEESRIYFSNCNITKRLPLREIEPFSPTYRSYKLAFTSDTLKVFSENDILRSHSLEALMKMGGYTGLDLNPDEDSGSNGAWWLPSEQVKYDLEDENCLARARASFYTPCISVDPFNNTTTLTFDDYHFLLESITDPVGNRTTFKNDYIQLQAVQLTDPNGNRTDTIYDCFGSVTGVALVGKTEQSDGDSLEGFEAILSEETLRAFIQDPSDQTCRSLLGKAGRRLITHPTHYRDKKEGPEATVSPSFTAEITSDVHGNQRGPEAKIYVKITYLDGGGGDLQTVSLNARPPENVEAQWLVDEWLVKDSKGKVVRECRPKFAPDHHFTFASNADAVKCTNILDPLDRVIGTLRADHTWDKTIELPWSKTGYSTSHIIQISDPSSDPHVGPFITMLPKKDYLPTWLQQQEVLAKSDAGNLLTT</sequence>
<dbReference type="GO" id="GO:0005737">
    <property type="term" value="C:cytoplasm"/>
    <property type="evidence" value="ECO:0007669"/>
    <property type="project" value="InterPro"/>
</dbReference>
<evidence type="ECO:0000259" key="7">
    <source>
        <dbReference type="Pfam" id="PF12256"/>
    </source>
</evidence>
<organism evidence="8 9">
    <name type="scientific">Drechslerella stenobrocha 248</name>
    <dbReference type="NCBI Taxonomy" id="1043628"/>
    <lineage>
        <taxon>Eukaryota</taxon>
        <taxon>Fungi</taxon>
        <taxon>Dikarya</taxon>
        <taxon>Ascomycota</taxon>
        <taxon>Pezizomycotina</taxon>
        <taxon>Orbiliomycetes</taxon>
        <taxon>Orbiliales</taxon>
        <taxon>Orbiliaceae</taxon>
        <taxon>Drechslerella</taxon>
    </lineage>
</organism>
<feature type="compositionally biased region" description="Polar residues" evidence="5">
    <location>
        <begin position="32"/>
        <end position="44"/>
    </location>
</feature>
<keyword evidence="3" id="KW-0732">Signal</keyword>
<dbReference type="InterPro" id="IPR022044">
    <property type="entry name" value="TcdB_toxin_mid/C"/>
</dbReference>
<protein>
    <recommendedName>
        <fullName evidence="10">Insecticide toxin TcdB middle/N-terminal domain-containing protein</fullName>
    </recommendedName>
</protein>
<evidence type="ECO:0000256" key="3">
    <source>
        <dbReference type="ARBA" id="ARBA00022729"/>
    </source>
</evidence>
<dbReference type="InterPro" id="IPR022045">
    <property type="entry name" value="TcdB_toxin_mid/N"/>
</dbReference>
<dbReference type="Pfam" id="PF13517">
    <property type="entry name" value="FG-GAP_3"/>
    <property type="match status" value="1"/>
</dbReference>
<dbReference type="OrthoDB" id="5426877at2759"/>
<feature type="compositionally biased region" description="Low complexity" evidence="5">
    <location>
        <begin position="19"/>
        <end position="30"/>
    </location>
</feature>
<evidence type="ECO:0000256" key="4">
    <source>
        <dbReference type="ARBA" id="ARBA00023026"/>
    </source>
</evidence>
<evidence type="ECO:0000313" key="8">
    <source>
        <dbReference type="EMBL" id="EWC44293.1"/>
    </source>
</evidence>
<dbReference type="Pfam" id="PF03534">
    <property type="entry name" value="SpvB"/>
    <property type="match status" value="1"/>
</dbReference>
<keyword evidence="9" id="KW-1185">Reference proteome</keyword>
<dbReference type="Pfam" id="PF12255">
    <property type="entry name" value="TcdB_toxin_midC"/>
    <property type="match status" value="1"/>
</dbReference>